<sequence>MNLGRRIRGRLGRERVALQTKAKATIAAGATQLEYTRRVRWRNRPTTYRVVRGLSQVSAPRIVGMIRLRDEALLLNDTLDHLAGIVDTIIVFDDASTDRSVEIALAHPAVHEVIRNRSWRSDNRIWEETANRRLLMQRARRLSPEWVFYSDADERFEGDIRTFLLDECPADVTSVRVSLFDAYLTESDARAFTPTDRLWNFRSRFGPERRNILMAWRLLPGVDYRLPDSREPQGITGTTVVRFSCQHYGKALSVEQWDETCRYYMAHFPALYRDKWAARLGKAIHTESDFGRPLYSWSDVRDHAVDI</sequence>
<evidence type="ECO:0000313" key="1">
    <source>
        <dbReference type="EMBL" id="SMQ70723.1"/>
    </source>
</evidence>
<keyword evidence="1" id="KW-0808">Transferase</keyword>
<evidence type="ECO:0000313" key="2">
    <source>
        <dbReference type="Proteomes" id="UP000194464"/>
    </source>
</evidence>
<proteinExistence type="predicted"/>
<dbReference type="EMBL" id="FXWJ01000003">
    <property type="protein sequence ID" value="SMQ70723.1"/>
    <property type="molecule type" value="Genomic_DNA"/>
</dbReference>
<gene>
    <name evidence="1" type="ORF">SAMN06295909_2249</name>
</gene>
<dbReference type="InterPro" id="IPR029044">
    <property type="entry name" value="Nucleotide-diphossugar_trans"/>
</dbReference>
<dbReference type="GO" id="GO:0016740">
    <property type="term" value="F:transferase activity"/>
    <property type="evidence" value="ECO:0007669"/>
    <property type="project" value="UniProtKB-KW"/>
</dbReference>
<dbReference type="Pfam" id="PF13704">
    <property type="entry name" value="Glyco_tranf_2_4"/>
    <property type="match status" value="1"/>
</dbReference>
<name>A0ABY1RD73_9MICO</name>
<dbReference type="Proteomes" id="UP000194464">
    <property type="component" value="Unassembled WGS sequence"/>
</dbReference>
<dbReference type="RefSeq" id="WP_086474064.1">
    <property type="nucleotide sequence ID" value="NZ_FXWJ01000003.1"/>
</dbReference>
<dbReference type="Gene3D" id="3.90.550.10">
    <property type="entry name" value="Spore Coat Polysaccharide Biosynthesis Protein SpsA, Chain A"/>
    <property type="match status" value="1"/>
</dbReference>
<reference evidence="1 2" key="1">
    <citation type="submission" date="2017-04" db="EMBL/GenBank/DDBJ databases">
        <authorList>
            <person name="Varghese N."/>
            <person name="Submissions S."/>
        </authorList>
    </citation>
    <scope>NUCLEOTIDE SEQUENCE [LARGE SCALE GENOMIC DNA]</scope>
    <source>
        <strain evidence="1 2">VKM Ac-1784</strain>
    </source>
</reference>
<comment type="caution">
    <text evidence="1">The sequence shown here is derived from an EMBL/GenBank/DDBJ whole genome shotgun (WGS) entry which is preliminary data.</text>
</comment>
<keyword evidence="2" id="KW-1185">Reference proteome</keyword>
<organism evidence="1 2">
    <name type="scientific">Plantibacter elymi</name>
    <name type="common">nom. nud.</name>
    <dbReference type="NCBI Taxonomy" id="199708"/>
    <lineage>
        <taxon>Bacteria</taxon>
        <taxon>Bacillati</taxon>
        <taxon>Actinomycetota</taxon>
        <taxon>Actinomycetes</taxon>
        <taxon>Micrococcales</taxon>
        <taxon>Microbacteriaceae</taxon>
        <taxon>Plantibacter</taxon>
    </lineage>
</organism>
<dbReference type="SUPFAM" id="SSF53448">
    <property type="entry name" value="Nucleotide-diphospho-sugar transferases"/>
    <property type="match status" value="1"/>
</dbReference>
<protein>
    <submittedName>
        <fullName evidence="1">Glycosyl transferase family 2</fullName>
    </submittedName>
</protein>
<accession>A0ABY1RD73</accession>